<keyword evidence="3" id="KW-1185">Reference proteome</keyword>
<dbReference type="AlphaFoldDB" id="A0A9N7TL82"/>
<proteinExistence type="predicted"/>
<comment type="caution">
    <text evidence="2">The sequence shown here is derived from an EMBL/GenBank/DDBJ whole genome shotgun (WGS) entry which is preliminary data.</text>
</comment>
<reference evidence="2" key="1">
    <citation type="submission" date="2020-03" db="EMBL/GenBank/DDBJ databases">
        <authorList>
            <person name="Weist P."/>
        </authorList>
    </citation>
    <scope>NUCLEOTIDE SEQUENCE</scope>
</reference>
<name>A0A9N7TL82_PLEPL</name>
<protein>
    <submittedName>
        <fullName evidence="2">Uncharacterized protein</fullName>
    </submittedName>
</protein>
<organism evidence="2 3">
    <name type="scientific">Pleuronectes platessa</name>
    <name type="common">European plaice</name>
    <dbReference type="NCBI Taxonomy" id="8262"/>
    <lineage>
        <taxon>Eukaryota</taxon>
        <taxon>Metazoa</taxon>
        <taxon>Chordata</taxon>
        <taxon>Craniata</taxon>
        <taxon>Vertebrata</taxon>
        <taxon>Euteleostomi</taxon>
        <taxon>Actinopterygii</taxon>
        <taxon>Neopterygii</taxon>
        <taxon>Teleostei</taxon>
        <taxon>Neoteleostei</taxon>
        <taxon>Acanthomorphata</taxon>
        <taxon>Carangaria</taxon>
        <taxon>Pleuronectiformes</taxon>
        <taxon>Pleuronectoidei</taxon>
        <taxon>Pleuronectidae</taxon>
        <taxon>Pleuronectes</taxon>
    </lineage>
</organism>
<evidence type="ECO:0000313" key="2">
    <source>
        <dbReference type="EMBL" id="CAB1413698.1"/>
    </source>
</evidence>
<dbReference type="Proteomes" id="UP001153269">
    <property type="component" value="Unassembled WGS sequence"/>
</dbReference>
<sequence>MEDGGRGEKRCVRRAVVTVWRAEVGAKHSWIAAGLGGGIPWLSGFTSSAALTYSDIRCTSSPKVEEINPECSRLSVHCLAAASGPGLSHPRDSYLSPSSAL</sequence>
<feature type="region of interest" description="Disordered" evidence="1">
    <location>
        <begin position="82"/>
        <end position="101"/>
    </location>
</feature>
<evidence type="ECO:0000313" key="3">
    <source>
        <dbReference type="Proteomes" id="UP001153269"/>
    </source>
</evidence>
<dbReference type="EMBL" id="CADEAL010000066">
    <property type="protein sequence ID" value="CAB1413698.1"/>
    <property type="molecule type" value="Genomic_DNA"/>
</dbReference>
<evidence type="ECO:0000256" key="1">
    <source>
        <dbReference type="SAM" id="MobiDB-lite"/>
    </source>
</evidence>
<gene>
    <name evidence="2" type="ORF">PLEPLA_LOCUS1400</name>
</gene>
<accession>A0A9N7TL82</accession>